<dbReference type="Pfam" id="PF06722">
    <property type="entry name" value="EryCIII-like_C"/>
    <property type="match status" value="1"/>
</dbReference>
<dbReference type="Proteomes" id="UP000294847">
    <property type="component" value="Chromosome 3"/>
</dbReference>
<dbReference type="PANTHER" id="PTHR48050:SF13">
    <property type="entry name" value="STEROL 3-BETA-GLUCOSYLTRANSFERASE UGT80A2"/>
    <property type="match status" value="1"/>
</dbReference>
<dbReference type="GO" id="GO:0008194">
    <property type="term" value="F:UDP-glycosyltransferase activity"/>
    <property type="evidence" value="ECO:0007669"/>
    <property type="project" value="InterPro"/>
</dbReference>
<dbReference type="InterPro" id="IPR050426">
    <property type="entry name" value="Glycosyltransferase_28"/>
</dbReference>
<proteinExistence type="predicted"/>
<dbReference type="PANTHER" id="PTHR48050">
    <property type="entry name" value="STEROL 3-BETA-GLUCOSYLTRANSFERASE"/>
    <property type="match status" value="1"/>
</dbReference>
<dbReference type="InterPro" id="IPR002213">
    <property type="entry name" value="UDP_glucos_trans"/>
</dbReference>
<evidence type="ECO:0000259" key="2">
    <source>
        <dbReference type="Pfam" id="PF06722"/>
    </source>
</evidence>
<feature type="domain" description="Erythromycin biosynthesis protein CIII-like C-terminal" evidence="2">
    <location>
        <begin position="332"/>
        <end position="433"/>
    </location>
</feature>
<dbReference type="GO" id="GO:0016758">
    <property type="term" value="F:hexosyltransferase activity"/>
    <property type="evidence" value="ECO:0007669"/>
    <property type="project" value="UniProtKB-ARBA"/>
</dbReference>
<sequence>MPFVAEKPLIVAIAYPADGHAGPVLRALSHLTSRGYEAWALTGDRYKDQAMASGVERFFTLPDPFAIHGELLMEGIADVPPGLKQFDFEIQRVFIRDMAKFAEAVRGTLETARAAKGPGRKIVVVQDMAATGTAPFLFGAPPPQGFEETGFPPVLSINASMNFHSSLDVPPLGMPIDAADRTDEVIRKMYEAYAEDMQGSRDLFNKIATELGATRHITGLLTDAWLDVPDLTVQLTSPSLEYPRRDLQENYRYLGGLPMPPRKGGQMAEWLQSFLDDQAGRALVFVTQGTVDINHTELLIPTLQALSGREDLFVVGVLGVKDGRLPEDVEAGLGSNVKVLDYFPYSEILPYADVFVANGGYGGFMQGVMNGVPMVIAGEVKDKGEVAACMERAGLGINLKTATPAQEHVIAAVDKVLSDPIYRKRAMELKKENEDMDAIGGLEKAIMELASR</sequence>
<keyword evidence="1" id="KW-0808">Transferase</keyword>
<dbReference type="SUPFAM" id="SSF53756">
    <property type="entry name" value="UDP-Glycosyltransferase/glycogen phosphorylase"/>
    <property type="match status" value="1"/>
</dbReference>
<dbReference type="Gene3D" id="3.40.50.2000">
    <property type="entry name" value="Glycogen Phosphorylase B"/>
    <property type="match status" value="2"/>
</dbReference>
<accession>A0A4P7N7D7</accession>
<organism evidence="3 4">
    <name type="scientific">Pyricularia oryzae</name>
    <name type="common">Rice blast fungus</name>
    <name type="synonym">Magnaporthe oryzae</name>
    <dbReference type="NCBI Taxonomy" id="318829"/>
    <lineage>
        <taxon>Eukaryota</taxon>
        <taxon>Fungi</taxon>
        <taxon>Dikarya</taxon>
        <taxon>Ascomycota</taxon>
        <taxon>Pezizomycotina</taxon>
        <taxon>Sordariomycetes</taxon>
        <taxon>Sordariomycetidae</taxon>
        <taxon>Magnaporthales</taxon>
        <taxon>Pyriculariaceae</taxon>
        <taxon>Pyricularia</taxon>
    </lineage>
</organism>
<reference evidence="3 4" key="1">
    <citation type="journal article" date="2019" name="Mol. Biol. Evol.">
        <title>Blast fungal genomes show frequent chromosomal changes, gene gains and losses, and effector gene turnover.</title>
        <authorList>
            <person name="Gomez Luciano L.B."/>
            <person name="Jason Tsai I."/>
            <person name="Chuma I."/>
            <person name="Tosa Y."/>
            <person name="Chen Y.H."/>
            <person name="Li J.Y."/>
            <person name="Li M.Y."/>
            <person name="Jade Lu M.Y."/>
            <person name="Nakayashiki H."/>
            <person name="Li W.H."/>
        </authorList>
    </citation>
    <scope>NUCLEOTIDE SEQUENCE [LARGE SCALE GENOMIC DNA]</scope>
    <source>
        <strain evidence="3">MZ5-1-6</strain>
    </source>
</reference>
<name>A0A4P7N7D7_PYROR</name>
<evidence type="ECO:0000313" key="3">
    <source>
        <dbReference type="EMBL" id="QBZ58379.1"/>
    </source>
</evidence>
<dbReference type="EMBL" id="CP034206">
    <property type="protein sequence ID" value="QBZ58379.1"/>
    <property type="molecule type" value="Genomic_DNA"/>
</dbReference>
<dbReference type="InterPro" id="IPR010610">
    <property type="entry name" value="EryCIII-like_C"/>
</dbReference>
<dbReference type="VEuPathDB" id="FungiDB:M_BR32_EuGene_00127591"/>
<evidence type="ECO:0000256" key="1">
    <source>
        <dbReference type="ARBA" id="ARBA00022679"/>
    </source>
</evidence>
<dbReference type="AlphaFoldDB" id="A0A4P7N7D7"/>
<protein>
    <recommendedName>
        <fullName evidence="2">Erythromycin biosynthesis protein CIII-like C-terminal domain-containing protein</fullName>
    </recommendedName>
</protein>
<dbReference type="CDD" id="cd03784">
    <property type="entry name" value="GT1_Gtf-like"/>
    <property type="match status" value="1"/>
</dbReference>
<evidence type="ECO:0000313" key="4">
    <source>
        <dbReference type="Proteomes" id="UP000294847"/>
    </source>
</evidence>
<gene>
    <name evidence="3" type="ORF">PoMZ_03331</name>
</gene>